<evidence type="ECO:0000259" key="1">
    <source>
        <dbReference type="Pfam" id="PF01609"/>
    </source>
</evidence>
<comment type="caution">
    <text evidence="3">The sequence shown here is derived from an EMBL/GenBank/DDBJ whole genome shotgun (WGS) entry which is preliminary data.</text>
</comment>
<dbReference type="EMBL" id="JBJIAB010000100">
    <property type="protein sequence ID" value="MFL0168801.1"/>
    <property type="molecule type" value="Genomic_DNA"/>
</dbReference>
<sequence>MYIQQECLFSFEEILKFQPKSKLEMILAELNFDNLVSEFSKRHTSCGPKGYPIRALINSYIAMQVERIPTLTDLSEKLKINPILRYSCGFELFGKTPSPATLSRFLDKISKTTALENEFHAVVDEAISLGIIDGTEVAIDSTKIDAYEKPQPKKKLKNDGVSANWGSKNDTDGNQIKWFGYKLHILCDCKSELPLSILLSPASYYDGELAMPLIKKYLNRYSGVLNTKYYCMDSGYDQVKNYKYVINEANATPIIAYNKRREYAPPEGFNEEYQPICSMGYPLTYWGKDGKYLKYRCPHAAGKMECPQGTSWCSDSDYGYCKKIDINDNPRLIYYPPRHSNNFKLHYNKRTSVERCNSRLKELLNTDNLRSAGIRKAKAVALLNCIALIAGTISVNRVKNTKLSVA</sequence>
<dbReference type="Pfam" id="PF01609">
    <property type="entry name" value="DDE_Tnp_1"/>
    <property type="match status" value="1"/>
</dbReference>
<accession>A0ABW8SD28</accession>
<evidence type="ECO:0000259" key="2">
    <source>
        <dbReference type="Pfam" id="PF05598"/>
    </source>
</evidence>
<organism evidence="3 4">
    <name type="scientific">Candidatus Clostridium helianthi</name>
    <dbReference type="NCBI Taxonomy" id="3381660"/>
    <lineage>
        <taxon>Bacteria</taxon>
        <taxon>Bacillati</taxon>
        <taxon>Bacillota</taxon>
        <taxon>Clostridia</taxon>
        <taxon>Eubacteriales</taxon>
        <taxon>Clostridiaceae</taxon>
        <taxon>Clostridium</taxon>
    </lineage>
</organism>
<keyword evidence="4" id="KW-1185">Reference proteome</keyword>
<dbReference type="InterPro" id="IPR002559">
    <property type="entry name" value="Transposase_11"/>
</dbReference>
<evidence type="ECO:0000313" key="3">
    <source>
        <dbReference type="EMBL" id="MFL0168801.1"/>
    </source>
</evidence>
<protein>
    <submittedName>
        <fullName evidence="3">Transposase</fullName>
    </submittedName>
</protein>
<feature type="domain" description="Transposase IS4-like" evidence="1">
    <location>
        <begin position="136"/>
        <end position="388"/>
    </location>
</feature>
<gene>
    <name evidence="3" type="ORF">ACJDTP_27475</name>
</gene>
<dbReference type="Proteomes" id="UP001623600">
    <property type="component" value="Unassembled WGS sequence"/>
</dbReference>
<dbReference type="InterPro" id="IPR008490">
    <property type="entry name" value="Transposase_InsH_N"/>
</dbReference>
<proteinExistence type="predicted"/>
<evidence type="ECO:0000313" key="4">
    <source>
        <dbReference type="Proteomes" id="UP001623600"/>
    </source>
</evidence>
<dbReference type="RefSeq" id="WP_406762996.1">
    <property type="nucleotide sequence ID" value="NZ_JBJIAB010000100.1"/>
</dbReference>
<feature type="domain" description="Transposase InsH N-terminal" evidence="2">
    <location>
        <begin position="16"/>
        <end position="107"/>
    </location>
</feature>
<name>A0ABW8SD28_9CLOT</name>
<reference evidence="3 4" key="1">
    <citation type="submission" date="2024-11" db="EMBL/GenBank/DDBJ databases">
        <authorList>
            <person name="Heng Y.C."/>
            <person name="Lim A.C.H."/>
            <person name="Lee J.K.Y."/>
            <person name="Kittelmann S."/>
        </authorList>
    </citation>
    <scope>NUCLEOTIDE SEQUENCE [LARGE SCALE GENOMIC DNA]</scope>
    <source>
        <strain evidence="3 4">WILCCON 0112</strain>
    </source>
</reference>
<dbReference type="Pfam" id="PF05598">
    <property type="entry name" value="DUF772"/>
    <property type="match status" value="1"/>
</dbReference>